<dbReference type="PANTHER" id="PTHR33524:SF2">
    <property type="entry name" value="SET DOMAIN-CONTAINING PROTEIN 9"/>
    <property type="match status" value="1"/>
</dbReference>
<comment type="caution">
    <text evidence="2">The sequence shown here is derived from an EMBL/GenBank/DDBJ whole genome shotgun (WGS) entry which is preliminary data.</text>
</comment>
<protein>
    <submittedName>
        <fullName evidence="2">Uncharacterized protein</fullName>
    </submittedName>
</protein>
<dbReference type="Proteomes" id="UP000019335">
    <property type="component" value="Unassembled WGS sequence"/>
</dbReference>
<proteinExistence type="predicted"/>
<dbReference type="EMBL" id="AZIL01002276">
    <property type="protein sequence ID" value="EWM22152.1"/>
    <property type="molecule type" value="Genomic_DNA"/>
</dbReference>
<organism evidence="2 3">
    <name type="scientific">Nannochloropsis gaditana</name>
    <dbReference type="NCBI Taxonomy" id="72520"/>
    <lineage>
        <taxon>Eukaryota</taxon>
        <taxon>Sar</taxon>
        <taxon>Stramenopiles</taxon>
        <taxon>Ochrophyta</taxon>
        <taxon>Eustigmatophyceae</taxon>
        <taxon>Eustigmatales</taxon>
        <taxon>Monodopsidaceae</taxon>
        <taxon>Nannochloropsis</taxon>
    </lineage>
</organism>
<dbReference type="OrthoDB" id="442460at2759"/>
<evidence type="ECO:0000313" key="3">
    <source>
        <dbReference type="Proteomes" id="UP000019335"/>
    </source>
</evidence>
<sequence length="455" mass="50816">MRFLPCPSPLASVSWLSRCYPHTIQPALIGNSIDSKRWTWNLKVLQWKSSQRTIFQYLWPPKSGPSLSHPAGKTDSGSQNDVGGDNGQDISKSQNLYSHKDLYNKDTLWGAKTGVGSRMPFPPKAEDSLLERLEKAHMCTERLLQRKSQLLHTKSTVTFPSSSSREAPSKRLGSCPVLEDLLDEHWTFRLERRPSTLPGAGMGLFLVQGRVHAGEVITCHPGLVYRIPYDLEACMPMDEVSFSPCPPPFLVKNDYLLRFYHPVTNQHLLLDGCPQGISALNFIAANQRRGRPWANMEWLESSPFGCRRRGPEREEGLVEGGWGEGRKDRGRPGGPMQGTSCLGEGGEEVLLPREMDSSKYFTAKLGLGHLVNDPHSPEKYNAEFHLCELPSDLPPHLLRFIPNLHFAQGIGSRHFCVLVTASKNLEVPQGAPPVEIYVPYASSFTEVCKHGFPLL</sequence>
<dbReference type="InterPro" id="IPR040415">
    <property type="entry name" value="SETD9"/>
</dbReference>
<reference evidence="2 3" key="1">
    <citation type="journal article" date="2014" name="Mol. Plant">
        <title>Chromosome Scale Genome Assembly and Transcriptome Profiling of Nannochloropsis gaditana in Nitrogen Depletion.</title>
        <authorList>
            <person name="Corteggiani Carpinelli E."/>
            <person name="Telatin A."/>
            <person name="Vitulo N."/>
            <person name="Forcato C."/>
            <person name="D'Angelo M."/>
            <person name="Schiavon R."/>
            <person name="Vezzi A."/>
            <person name="Giacometti G.M."/>
            <person name="Morosinotto T."/>
            <person name="Valle G."/>
        </authorList>
    </citation>
    <scope>NUCLEOTIDE SEQUENCE [LARGE SCALE GENOMIC DNA]</scope>
    <source>
        <strain evidence="2 3">B-31</strain>
    </source>
</reference>
<accession>W7T6M7</accession>
<dbReference type="PANTHER" id="PTHR33524">
    <property type="entry name" value="C5ORF35"/>
    <property type="match status" value="1"/>
</dbReference>
<gene>
    <name evidence="2" type="ORF">Naga_100064g16</name>
</gene>
<feature type="region of interest" description="Disordered" evidence="1">
    <location>
        <begin position="65"/>
        <end position="91"/>
    </location>
</feature>
<evidence type="ECO:0000256" key="1">
    <source>
        <dbReference type="SAM" id="MobiDB-lite"/>
    </source>
</evidence>
<keyword evidence="3" id="KW-1185">Reference proteome</keyword>
<evidence type="ECO:0000313" key="2">
    <source>
        <dbReference type="EMBL" id="EWM22152.1"/>
    </source>
</evidence>
<dbReference type="AlphaFoldDB" id="W7T6M7"/>
<name>W7T6M7_9STRA</name>
<feature type="region of interest" description="Disordered" evidence="1">
    <location>
        <begin position="309"/>
        <end position="338"/>
    </location>
</feature>